<evidence type="ECO:0000313" key="2">
    <source>
        <dbReference type="EMBL" id="GGY18085.1"/>
    </source>
</evidence>
<keyword evidence="3" id="KW-1185">Reference proteome</keyword>
<evidence type="ECO:0000259" key="1">
    <source>
        <dbReference type="PROSITE" id="PS51819"/>
    </source>
</evidence>
<dbReference type="Gene3D" id="3.10.180.10">
    <property type="entry name" value="2,3-Dihydroxybiphenyl 1,2-Dioxygenase, domain 1"/>
    <property type="match status" value="1"/>
</dbReference>
<dbReference type="InterPro" id="IPR029068">
    <property type="entry name" value="Glyas_Bleomycin-R_OHBP_Dase"/>
</dbReference>
<feature type="domain" description="VOC" evidence="1">
    <location>
        <begin position="76"/>
        <end position="190"/>
    </location>
</feature>
<sequence length="193" mass="21093">MAHNGQAGIWDIGQSWQFIRSGREYTDQCAPGRATDAQNRRATWEDEACHSALHAPDIYKALNLYLLPRRHVMNAHPVFATVAVSDFAASSAWYARLFGRAPDNRPSASCAEWQIAKSTTIQVLPRHDSADQQNHAGSATVGIIVDDLDKVLAGLQGRHIDAAPPQTATHFMRFVPVSDPDGNMVTFVESTAG</sequence>
<accession>A0ABQ2ZJE8</accession>
<reference evidence="3" key="1">
    <citation type="journal article" date="2019" name="Int. J. Syst. Evol. Microbiol.">
        <title>The Global Catalogue of Microorganisms (GCM) 10K type strain sequencing project: providing services to taxonomists for standard genome sequencing and annotation.</title>
        <authorList>
            <consortium name="The Broad Institute Genomics Platform"/>
            <consortium name="The Broad Institute Genome Sequencing Center for Infectious Disease"/>
            <person name="Wu L."/>
            <person name="Ma J."/>
        </authorList>
    </citation>
    <scope>NUCLEOTIDE SEQUENCE [LARGE SCALE GENOMIC DNA]</scope>
    <source>
        <strain evidence="3">KCTC 22232</strain>
    </source>
</reference>
<dbReference type="InterPro" id="IPR037523">
    <property type="entry name" value="VOC_core"/>
</dbReference>
<dbReference type="Pfam" id="PF00903">
    <property type="entry name" value="Glyoxalase"/>
    <property type="match status" value="1"/>
</dbReference>
<gene>
    <name evidence="2" type="ORF">GCM10008098_07450</name>
</gene>
<organism evidence="2 3">
    <name type="scientific">Rhodanobacter panaciterrae</name>
    <dbReference type="NCBI Taxonomy" id="490572"/>
    <lineage>
        <taxon>Bacteria</taxon>
        <taxon>Pseudomonadati</taxon>
        <taxon>Pseudomonadota</taxon>
        <taxon>Gammaproteobacteria</taxon>
        <taxon>Lysobacterales</taxon>
        <taxon>Rhodanobacteraceae</taxon>
        <taxon>Rhodanobacter</taxon>
    </lineage>
</organism>
<protein>
    <recommendedName>
        <fullName evidence="1">VOC domain-containing protein</fullName>
    </recommendedName>
</protein>
<dbReference type="EMBL" id="BMXT01000001">
    <property type="protein sequence ID" value="GGY18085.1"/>
    <property type="molecule type" value="Genomic_DNA"/>
</dbReference>
<evidence type="ECO:0000313" key="3">
    <source>
        <dbReference type="Proteomes" id="UP000621898"/>
    </source>
</evidence>
<proteinExistence type="predicted"/>
<dbReference type="CDD" id="cd06587">
    <property type="entry name" value="VOC"/>
    <property type="match status" value="1"/>
</dbReference>
<comment type="caution">
    <text evidence="2">The sequence shown here is derived from an EMBL/GenBank/DDBJ whole genome shotgun (WGS) entry which is preliminary data.</text>
</comment>
<dbReference type="Proteomes" id="UP000621898">
    <property type="component" value="Unassembled WGS sequence"/>
</dbReference>
<name>A0ABQ2ZJE8_9GAMM</name>
<dbReference type="SUPFAM" id="SSF54593">
    <property type="entry name" value="Glyoxalase/Bleomycin resistance protein/Dihydroxybiphenyl dioxygenase"/>
    <property type="match status" value="1"/>
</dbReference>
<dbReference type="InterPro" id="IPR004360">
    <property type="entry name" value="Glyas_Fos-R_dOase_dom"/>
</dbReference>
<dbReference type="PROSITE" id="PS51819">
    <property type="entry name" value="VOC"/>
    <property type="match status" value="1"/>
</dbReference>